<dbReference type="InterPro" id="IPR056362">
    <property type="entry name" value="AtuA-like_ferredoxin_dom"/>
</dbReference>
<dbReference type="Proteomes" id="UP001642482">
    <property type="component" value="Unassembled WGS sequence"/>
</dbReference>
<evidence type="ECO:0000313" key="4">
    <source>
        <dbReference type="Proteomes" id="UP001642482"/>
    </source>
</evidence>
<dbReference type="Pfam" id="PF07287">
    <property type="entry name" value="AtuA"/>
    <property type="match status" value="1"/>
</dbReference>
<proteinExistence type="predicted"/>
<feature type="domain" description="AtuA-like ferredoxin-fold" evidence="2">
    <location>
        <begin position="510"/>
        <end position="604"/>
    </location>
</feature>
<feature type="domain" description="Acyclic terpene utilisation N-terminal" evidence="1">
    <location>
        <begin position="10"/>
        <end position="461"/>
    </location>
</feature>
<dbReference type="PANTHER" id="PTHR47585:SF2">
    <property type="entry name" value="DUF1446 DOMAIN PROTEIN (AFU_ORTHOLOGUE AFUA_6G11420)"/>
    <property type="match status" value="1"/>
</dbReference>
<name>A0ABP0AQI7_9PEZI</name>
<comment type="caution">
    <text evidence="3">The sequence shown here is derived from an EMBL/GenBank/DDBJ whole genome shotgun (WGS) entry which is preliminary data.</text>
</comment>
<organism evidence="3 4">
    <name type="scientific">Sporothrix eucalyptigena</name>
    <dbReference type="NCBI Taxonomy" id="1812306"/>
    <lineage>
        <taxon>Eukaryota</taxon>
        <taxon>Fungi</taxon>
        <taxon>Dikarya</taxon>
        <taxon>Ascomycota</taxon>
        <taxon>Pezizomycotina</taxon>
        <taxon>Sordariomycetes</taxon>
        <taxon>Sordariomycetidae</taxon>
        <taxon>Ophiostomatales</taxon>
        <taxon>Ophiostomataceae</taxon>
        <taxon>Sporothrix</taxon>
    </lineage>
</organism>
<keyword evidence="4" id="KW-1185">Reference proteome</keyword>
<dbReference type="InterPro" id="IPR010839">
    <property type="entry name" value="AtuA_N"/>
</dbReference>
<evidence type="ECO:0000313" key="3">
    <source>
        <dbReference type="EMBL" id="CAK7209539.1"/>
    </source>
</evidence>
<gene>
    <name evidence="3" type="ORF">SEUCBS140593_000527</name>
</gene>
<reference evidence="3 4" key="1">
    <citation type="submission" date="2024-01" db="EMBL/GenBank/DDBJ databases">
        <authorList>
            <person name="Allen C."/>
            <person name="Tagirdzhanova G."/>
        </authorList>
    </citation>
    <scope>NUCLEOTIDE SEQUENCE [LARGE SCALE GENOMIC DNA]</scope>
</reference>
<dbReference type="PANTHER" id="PTHR47585">
    <property type="match status" value="1"/>
</dbReference>
<protein>
    <recommendedName>
        <fullName evidence="5">DUF1446-domain-containing protein</fullName>
    </recommendedName>
</protein>
<evidence type="ECO:0008006" key="5">
    <source>
        <dbReference type="Google" id="ProtNLM"/>
    </source>
</evidence>
<evidence type="ECO:0000259" key="2">
    <source>
        <dbReference type="Pfam" id="PF23544"/>
    </source>
</evidence>
<sequence>MPASTAKRPIRVAGASGGFTDRQRAIHDLAKNCNVDVIVGDWMSECTMTIHGALKIARQGKDNQGPGLFDPCFMGSLTPGLPVLQANGVKLAVNAGASDAELLAREVKKKIDELGLTLKVAWVEGDEVTEQVNELIAKGEKFTNLDTGKDLSEWGYDPIYAQCYLGGLGIAEAFRAGADIVICGRVADAAPTIGAAAWWHGWDRSDLDALAGSLMAGHLIECSAYVTGGYYSGFKDLFDGCENLGFPIAAIEANGETVLTKEANTGGEVSVGTVTSQLVYEIQGPLYYNSDVTANIEGIKFTQTGKDEVRMTGVKGLPPPPTTKVGLTAQGGFQAEFHYLFVGLDIEKKAEWTERQIRYAMGKHIEKFTCLKFQLVGSVPENPDNQNSATADFRVFVQTRDPSVLGLGNMTGPNFTRWCMENFLQSAPGATIVPDQRQAAPKNIYEYWVALLPQEVVKHRVILEWNNQVIDIPPPKVTQVYSRRQNSYETEAPVDLSTFGPTTRGPLGWVVAGRSGDKASDANVGLFVRHDDEWDWLRSLLTKEKFIELLAKEYLGHGLDRFEMPNLRTVHFLLKDHLDRGFNSTSSLDGLGKNLCEFLRCRHVDIPDKFLARGKI</sequence>
<accession>A0ABP0AQI7</accession>
<evidence type="ECO:0000259" key="1">
    <source>
        <dbReference type="Pfam" id="PF07287"/>
    </source>
</evidence>
<dbReference type="Pfam" id="PF23544">
    <property type="entry name" value="AtuA_ferredoxin"/>
    <property type="match status" value="1"/>
</dbReference>
<dbReference type="EMBL" id="CAWUHD010000003">
    <property type="protein sequence ID" value="CAK7209539.1"/>
    <property type="molecule type" value="Genomic_DNA"/>
</dbReference>